<dbReference type="InterPro" id="IPR022742">
    <property type="entry name" value="Hydrolase_4"/>
</dbReference>
<reference evidence="3 4" key="1">
    <citation type="submission" date="2017-11" db="EMBL/GenBank/DDBJ databases">
        <title>Genomic Encyclopedia of Archaeal and Bacterial Type Strains, Phase II (KMG-II): From Individual Species to Whole Genera.</title>
        <authorList>
            <person name="Goeker M."/>
        </authorList>
    </citation>
    <scope>NUCLEOTIDE SEQUENCE [LARGE SCALE GENOMIC DNA]</scope>
    <source>
        <strain evidence="3 4">DSM 16400</strain>
    </source>
</reference>
<protein>
    <submittedName>
        <fullName evidence="3">Alpha-beta hydrolase superfamily lysophospholipase</fullName>
    </submittedName>
</protein>
<evidence type="ECO:0000256" key="1">
    <source>
        <dbReference type="SAM" id="MobiDB-lite"/>
    </source>
</evidence>
<keyword evidence="4" id="KW-1185">Reference proteome</keyword>
<keyword evidence="3" id="KW-0378">Hydrolase</keyword>
<accession>A0A2M9D579</accession>
<dbReference type="PANTHER" id="PTHR11614">
    <property type="entry name" value="PHOSPHOLIPASE-RELATED"/>
    <property type="match status" value="1"/>
</dbReference>
<evidence type="ECO:0000259" key="2">
    <source>
        <dbReference type="Pfam" id="PF12146"/>
    </source>
</evidence>
<organism evidence="3 4">
    <name type="scientific">Salinibacterium amurskyense</name>
    <dbReference type="NCBI Taxonomy" id="205941"/>
    <lineage>
        <taxon>Bacteria</taxon>
        <taxon>Bacillati</taxon>
        <taxon>Actinomycetota</taxon>
        <taxon>Actinomycetes</taxon>
        <taxon>Micrococcales</taxon>
        <taxon>Microbacteriaceae</taxon>
        <taxon>Salinibacterium</taxon>
    </lineage>
</organism>
<dbReference type="OrthoDB" id="9806902at2"/>
<dbReference type="InterPro" id="IPR051044">
    <property type="entry name" value="MAG_DAG_Lipase"/>
</dbReference>
<proteinExistence type="predicted"/>
<dbReference type="RefSeq" id="WP_100387612.1">
    <property type="nucleotide sequence ID" value="NZ_BMZU01000001.1"/>
</dbReference>
<evidence type="ECO:0000313" key="4">
    <source>
        <dbReference type="Proteomes" id="UP000231742"/>
    </source>
</evidence>
<dbReference type="AlphaFoldDB" id="A0A2M9D579"/>
<gene>
    <name evidence="3" type="ORF">CLV85_0039</name>
</gene>
<dbReference type="InterPro" id="IPR029058">
    <property type="entry name" value="AB_hydrolase_fold"/>
</dbReference>
<dbReference type="Gene3D" id="3.40.50.1820">
    <property type="entry name" value="alpha/beta hydrolase"/>
    <property type="match status" value="1"/>
</dbReference>
<feature type="compositionally biased region" description="Low complexity" evidence="1">
    <location>
        <begin position="309"/>
        <end position="322"/>
    </location>
</feature>
<evidence type="ECO:0000313" key="3">
    <source>
        <dbReference type="EMBL" id="PJJ80872.1"/>
    </source>
</evidence>
<dbReference type="Pfam" id="PF12146">
    <property type="entry name" value="Hydrolase_4"/>
    <property type="match status" value="1"/>
</dbReference>
<feature type="domain" description="Serine aminopeptidase S33" evidence="2">
    <location>
        <begin position="30"/>
        <end position="271"/>
    </location>
</feature>
<feature type="region of interest" description="Disordered" evidence="1">
    <location>
        <begin position="292"/>
        <end position="328"/>
    </location>
</feature>
<dbReference type="Proteomes" id="UP000231742">
    <property type="component" value="Unassembled WGS sequence"/>
</dbReference>
<dbReference type="EMBL" id="PGFH01000001">
    <property type="protein sequence ID" value="PJJ80872.1"/>
    <property type="molecule type" value="Genomic_DNA"/>
</dbReference>
<dbReference type="SUPFAM" id="SSF53474">
    <property type="entry name" value="alpha/beta-Hydrolases"/>
    <property type="match status" value="1"/>
</dbReference>
<comment type="caution">
    <text evidence="3">The sequence shown here is derived from an EMBL/GenBank/DDBJ whole genome shotgun (WGS) entry which is preliminary data.</text>
</comment>
<sequence>MPTFTAPRTDHSYVDAHGVTIHYYVWESPKAHAVLQLTHGLGDHARRYEHVAQALVAAGYTVYADDHRGHGATGLDQNAGDASKLGKLGKGGLRAATENIRELSAIIRRDHPTLPLALLGHSWGSLMVQDVLNTHSKEYEVAILTGTAHRTFAHMNSGNLNAKHKDLGTTGYEWLSRDPQVAEDFVNDPLTFYADALKLFGPVDGMRLMGRPAKHFARDIPLLIMIGDEDSLGGEASIEALAADYVVRSKLTDIEAIVYPGARHEIFNETNKDEVIADLVAWLDARLKPVHPDAPLPPAAKNEATQPGATQSAAAQSDAAPSEPAPSE</sequence>
<name>A0A2M9D579_9MICO</name>
<dbReference type="GO" id="GO:0016787">
    <property type="term" value="F:hydrolase activity"/>
    <property type="evidence" value="ECO:0007669"/>
    <property type="project" value="UniProtKB-KW"/>
</dbReference>